<organism evidence="2 3">
    <name type="scientific">Melipona quadrifasciata</name>
    <dbReference type="NCBI Taxonomy" id="166423"/>
    <lineage>
        <taxon>Eukaryota</taxon>
        <taxon>Metazoa</taxon>
        <taxon>Ecdysozoa</taxon>
        <taxon>Arthropoda</taxon>
        <taxon>Hexapoda</taxon>
        <taxon>Insecta</taxon>
        <taxon>Pterygota</taxon>
        <taxon>Neoptera</taxon>
        <taxon>Endopterygota</taxon>
        <taxon>Hymenoptera</taxon>
        <taxon>Apocrita</taxon>
        <taxon>Aculeata</taxon>
        <taxon>Apoidea</taxon>
        <taxon>Anthophila</taxon>
        <taxon>Apidae</taxon>
        <taxon>Melipona</taxon>
    </lineage>
</organism>
<keyword evidence="3" id="KW-1185">Reference proteome</keyword>
<evidence type="ECO:0000256" key="1">
    <source>
        <dbReference type="SAM" id="MobiDB-lite"/>
    </source>
</evidence>
<name>A0A0N0BJU4_9HYME</name>
<feature type="region of interest" description="Disordered" evidence="1">
    <location>
        <begin position="254"/>
        <end position="281"/>
    </location>
</feature>
<gene>
    <name evidence="2" type="ORF">WN51_02928</name>
</gene>
<reference evidence="2 3" key="1">
    <citation type="submission" date="2015-07" db="EMBL/GenBank/DDBJ databases">
        <title>The genome of Melipona quadrifasciata.</title>
        <authorList>
            <person name="Pan H."/>
            <person name="Kapheim K."/>
        </authorList>
    </citation>
    <scope>NUCLEOTIDE SEQUENCE [LARGE SCALE GENOMIC DNA]</scope>
    <source>
        <strain evidence="2">0111107301</strain>
        <tissue evidence="2">Whole body</tissue>
    </source>
</reference>
<protein>
    <submittedName>
        <fullName evidence="2">Uncharacterized protein</fullName>
    </submittedName>
</protein>
<sequence length="331" mass="38139">MKSSSSERHLQADCGGDGFDEMMMVYGEEGEKMPGYKIAKIDRGGYSWRIFIRILGECLLERRVMKLRERIKRMNEDVFEVVEEFCNIPLQQRIKISSFCETQSESLRRNKLDNEARSVKIISEKDEKEQGLKNSRQLATRVVSTSQQQSFDFFQLPPGETESNYVNDVDCPASGIPCKPEKPPPISKMEMLLDVGSTALKPNFWPLLVTDRRARRLRNYSNAQTSTISVLYNIVSKSLTNIVRNFHRAFSSQDRERRSIGEDEDEEEKKKGRKEGSTGTLKTSSEFLSCSRSYRKSESIVLSELTTNVRCEIYIEECGKYVRNYCSVFNK</sequence>
<evidence type="ECO:0000313" key="2">
    <source>
        <dbReference type="EMBL" id="KOX79662.1"/>
    </source>
</evidence>
<dbReference type="Proteomes" id="UP000053105">
    <property type="component" value="Unassembled WGS sequence"/>
</dbReference>
<accession>A0A0N0BJU4</accession>
<proteinExistence type="predicted"/>
<evidence type="ECO:0000313" key="3">
    <source>
        <dbReference type="Proteomes" id="UP000053105"/>
    </source>
</evidence>
<dbReference type="AlphaFoldDB" id="A0A0N0BJU4"/>
<dbReference type="EMBL" id="KQ435711">
    <property type="protein sequence ID" value="KOX79662.1"/>
    <property type="molecule type" value="Genomic_DNA"/>
</dbReference>